<dbReference type="InterPro" id="IPR039781">
    <property type="entry name" value="Rad21/Rec8-like"/>
</dbReference>
<sequence>MFYSKDILTRKDNSLGLIWLAAMMGSHRSGINKLSKKDVNNVNIVKTCMDISQPSEPFALRFSSNLMVGVTRVYAKQYSFYHIDVNNMWVRLKRDLAEVQSSDIIMLQPEARLVDFLSCTYMQ</sequence>
<keyword evidence="5" id="KW-1185">Reference proteome</keyword>
<dbReference type="RefSeq" id="XP_021876150.1">
    <property type="nucleotide sequence ID" value="XM_022022294.1"/>
</dbReference>
<proteinExistence type="predicted"/>
<dbReference type="GO" id="GO:1990414">
    <property type="term" value="P:replication-born double-strand break repair via sister chromatid exchange"/>
    <property type="evidence" value="ECO:0007669"/>
    <property type="project" value="TreeGrafter"/>
</dbReference>
<dbReference type="GO" id="GO:0007062">
    <property type="term" value="P:sister chromatid cohesion"/>
    <property type="evidence" value="ECO:0007669"/>
    <property type="project" value="InterPro"/>
</dbReference>
<comment type="caution">
    <text evidence="4">The sequence shown here is derived from an EMBL/GenBank/DDBJ whole genome shotgun (WGS) entry which is preliminary data.</text>
</comment>
<dbReference type="PANTHER" id="PTHR12585">
    <property type="entry name" value="SCC1 / RAD21 FAMILY MEMBER"/>
    <property type="match status" value="1"/>
</dbReference>
<feature type="domain" description="Rad21/Rec8-like protein N-terminal" evidence="3">
    <location>
        <begin position="1"/>
        <end position="103"/>
    </location>
</feature>
<dbReference type="GO" id="GO:0008278">
    <property type="term" value="C:cohesin complex"/>
    <property type="evidence" value="ECO:0007669"/>
    <property type="project" value="InterPro"/>
</dbReference>
<dbReference type="Proteomes" id="UP000193648">
    <property type="component" value="Unassembled WGS sequence"/>
</dbReference>
<evidence type="ECO:0000256" key="1">
    <source>
        <dbReference type="ARBA" id="ARBA00004123"/>
    </source>
</evidence>
<comment type="subcellular location">
    <subcellularLocation>
        <location evidence="1">Nucleus</location>
    </subcellularLocation>
</comment>
<accession>A0A1Y2G7R0</accession>
<reference evidence="4 5" key="1">
    <citation type="submission" date="2016-07" db="EMBL/GenBank/DDBJ databases">
        <title>Pervasive Adenine N6-methylation of Active Genes in Fungi.</title>
        <authorList>
            <consortium name="DOE Joint Genome Institute"/>
            <person name="Mondo S.J."/>
            <person name="Dannebaum R.O."/>
            <person name="Kuo R.C."/>
            <person name="Labutti K."/>
            <person name="Haridas S."/>
            <person name="Kuo A."/>
            <person name="Salamov A."/>
            <person name="Ahrendt S.R."/>
            <person name="Lipzen A."/>
            <person name="Sullivan W."/>
            <person name="Andreopoulos W.B."/>
            <person name="Clum A."/>
            <person name="Lindquist E."/>
            <person name="Daum C."/>
            <person name="Ramamoorthy G.K."/>
            <person name="Gryganskyi A."/>
            <person name="Culley D."/>
            <person name="Magnuson J.K."/>
            <person name="James T.Y."/>
            <person name="O'Malley M.A."/>
            <person name="Stajich J.E."/>
            <person name="Spatafora J.W."/>
            <person name="Visel A."/>
            <person name="Grigoriev I.V."/>
        </authorList>
    </citation>
    <scope>NUCLEOTIDE SEQUENCE [LARGE SCALE GENOMIC DNA]</scope>
    <source>
        <strain evidence="4 5">NRRL 3116</strain>
    </source>
</reference>
<name>A0A1Y2G7R0_9FUNG</name>
<dbReference type="GO" id="GO:0003682">
    <property type="term" value="F:chromatin binding"/>
    <property type="evidence" value="ECO:0007669"/>
    <property type="project" value="TreeGrafter"/>
</dbReference>
<keyword evidence="2" id="KW-0539">Nucleus</keyword>
<organism evidence="4 5">
    <name type="scientific">Lobosporangium transversale</name>
    <dbReference type="NCBI Taxonomy" id="64571"/>
    <lineage>
        <taxon>Eukaryota</taxon>
        <taxon>Fungi</taxon>
        <taxon>Fungi incertae sedis</taxon>
        <taxon>Mucoromycota</taxon>
        <taxon>Mortierellomycotina</taxon>
        <taxon>Mortierellomycetes</taxon>
        <taxon>Mortierellales</taxon>
        <taxon>Mortierellaceae</taxon>
        <taxon>Lobosporangium</taxon>
    </lineage>
</organism>
<dbReference type="STRING" id="64571.A0A1Y2G7R0"/>
<evidence type="ECO:0000313" key="4">
    <source>
        <dbReference type="EMBL" id="ORZ01853.1"/>
    </source>
</evidence>
<protein>
    <submittedName>
        <fullName evidence="4">Rad21/Rec8-like protein</fullName>
    </submittedName>
</protein>
<dbReference type="PANTHER" id="PTHR12585:SF69">
    <property type="entry name" value="FI11703P"/>
    <property type="match status" value="1"/>
</dbReference>
<evidence type="ECO:0000259" key="3">
    <source>
        <dbReference type="Pfam" id="PF04825"/>
    </source>
</evidence>
<evidence type="ECO:0000313" key="5">
    <source>
        <dbReference type="Proteomes" id="UP000193648"/>
    </source>
</evidence>
<dbReference type="Pfam" id="PF04825">
    <property type="entry name" value="Rad21_Rec8_N"/>
    <property type="match status" value="1"/>
</dbReference>
<dbReference type="AlphaFoldDB" id="A0A1Y2G7R0"/>
<dbReference type="GeneID" id="33564138"/>
<dbReference type="InterPro" id="IPR006910">
    <property type="entry name" value="Rad21_Rec8_N"/>
</dbReference>
<evidence type="ECO:0000256" key="2">
    <source>
        <dbReference type="ARBA" id="ARBA00023242"/>
    </source>
</evidence>
<dbReference type="OrthoDB" id="10071381at2759"/>
<dbReference type="InParanoid" id="A0A1Y2G7R0"/>
<dbReference type="EMBL" id="MCFF01000063">
    <property type="protein sequence ID" value="ORZ01853.1"/>
    <property type="molecule type" value="Genomic_DNA"/>
</dbReference>
<dbReference type="GO" id="GO:0005634">
    <property type="term" value="C:nucleus"/>
    <property type="evidence" value="ECO:0007669"/>
    <property type="project" value="UniProtKB-SubCell"/>
</dbReference>
<gene>
    <name evidence="4" type="ORF">BCR41DRAFT_342538</name>
</gene>